<dbReference type="SMART" id="SM00895">
    <property type="entry name" value="FCD"/>
    <property type="match status" value="1"/>
</dbReference>
<dbReference type="InterPro" id="IPR000524">
    <property type="entry name" value="Tscrpt_reg_HTH_GntR"/>
</dbReference>
<proteinExistence type="predicted"/>
<evidence type="ECO:0000256" key="2">
    <source>
        <dbReference type="ARBA" id="ARBA00023125"/>
    </source>
</evidence>
<dbReference type="InterPro" id="IPR036390">
    <property type="entry name" value="WH_DNA-bd_sf"/>
</dbReference>
<keyword evidence="1" id="KW-0805">Transcription regulation</keyword>
<dbReference type="GO" id="GO:0003700">
    <property type="term" value="F:DNA-binding transcription factor activity"/>
    <property type="evidence" value="ECO:0007669"/>
    <property type="project" value="InterPro"/>
</dbReference>
<dbReference type="RefSeq" id="WP_111323721.1">
    <property type="nucleotide sequence ID" value="NZ_BIFX01000003.1"/>
</dbReference>
<dbReference type="AlphaFoldDB" id="A0A326U5K3"/>
<evidence type="ECO:0000256" key="3">
    <source>
        <dbReference type="ARBA" id="ARBA00023163"/>
    </source>
</evidence>
<dbReference type="OrthoDB" id="9816541at2"/>
<dbReference type="SUPFAM" id="SSF48008">
    <property type="entry name" value="GntR ligand-binding domain-like"/>
    <property type="match status" value="1"/>
</dbReference>
<dbReference type="InterPro" id="IPR008920">
    <property type="entry name" value="TF_FadR/GntR_C"/>
</dbReference>
<dbReference type="Gene3D" id="1.10.10.10">
    <property type="entry name" value="Winged helix-like DNA-binding domain superfamily/Winged helix DNA-binding domain"/>
    <property type="match status" value="1"/>
</dbReference>
<comment type="caution">
    <text evidence="5">The sequence shown here is derived from an EMBL/GenBank/DDBJ whole genome shotgun (WGS) entry which is preliminary data.</text>
</comment>
<accession>A0A326U5K3</accession>
<dbReference type="PRINTS" id="PR00035">
    <property type="entry name" value="HTHGNTR"/>
</dbReference>
<evidence type="ECO:0000256" key="1">
    <source>
        <dbReference type="ARBA" id="ARBA00023015"/>
    </source>
</evidence>
<dbReference type="SUPFAM" id="SSF46785">
    <property type="entry name" value="Winged helix' DNA-binding domain"/>
    <property type="match status" value="1"/>
</dbReference>
<dbReference type="GO" id="GO:0003677">
    <property type="term" value="F:DNA binding"/>
    <property type="evidence" value="ECO:0007669"/>
    <property type="project" value="UniProtKB-KW"/>
</dbReference>
<sequence length="238" mass="26646">MPKDFSPLQYKTLPAQIAHSIGIRIMRHDFQPGDILAREPELSAQLNVSRSVVREALKLLSAKGLIESRPKIGTRVRPRAEWNLLDPDVIAWQSEAGPDLHFLLDICEIRLMFEPRTAALAAIRGSAEEIAAIEQSCRLLQNALHSVEEYTEADILFHISIATAAHNDFLCTIVKTLDMPLRISRLITSQLPGANEEAMPMHRAIGEAISQRNAPEAEAAMRTLIERTTEDIRRLFKA</sequence>
<evidence type="ECO:0000313" key="5">
    <source>
        <dbReference type="EMBL" id="PZW27974.1"/>
    </source>
</evidence>
<dbReference type="PANTHER" id="PTHR43537">
    <property type="entry name" value="TRANSCRIPTIONAL REGULATOR, GNTR FAMILY"/>
    <property type="match status" value="1"/>
</dbReference>
<keyword evidence="3" id="KW-0804">Transcription</keyword>
<keyword evidence="6" id="KW-1185">Reference proteome</keyword>
<evidence type="ECO:0000313" key="6">
    <source>
        <dbReference type="Proteomes" id="UP000248806"/>
    </source>
</evidence>
<dbReference type="Pfam" id="PF00392">
    <property type="entry name" value="GntR"/>
    <property type="match status" value="1"/>
</dbReference>
<dbReference type="PROSITE" id="PS50949">
    <property type="entry name" value="HTH_GNTR"/>
    <property type="match status" value="1"/>
</dbReference>
<dbReference type="SMART" id="SM00345">
    <property type="entry name" value="HTH_GNTR"/>
    <property type="match status" value="1"/>
</dbReference>
<protein>
    <submittedName>
        <fullName evidence="5">DNA-binding FadR family transcriptional regulator</fullName>
    </submittedName>
</protein>
<gene>
    <name evidence="5" type="ORF">EI42_03352</name>
</gene>
<feature type="domain" description="HTH gntR-type" evidence="4">
    <location>
        <begin position="11"/>
        <end position="79"/>
    </location>
</feature>
<dbReference type="PANTHER" id="PTHR43537:SF44">
    <property type="entry name" value="GNTR FAMILY REGULATORY PROTEIN"/>
    <property type="match status" value="1"/>
</dbReference>
<dbReference type="EMBL" id="QKUF01000011">
    <property type="protein sequence ID" value="PZW27974.1"/>
    <property type="molecule type" value="Genomic_DNA"/>
</dbReference>
<evidence type="ECO:0000259" key="4">
    <source>
        <dbReference type="PROSITE" id="PS50949"/>
    </source>
</evidence>
<dbReference type="InterPro" id="IPR011711">
    <property type="entry name" value="GntR_C"/>
</dbReference>
<dbReference type="CDD" id="cd07377">
    <property type="entry name" value="WHTH_GntR"/>
    <property type="match status" value="1"/>
</dbReference>
<dbReference type="InterPro" id="IPR036388">
    <property type="entry name" value="WH-like_DNA-bd_sf"/>
</dbReference>
<organism evidence="5 6">
    <name type="scientific">Thermosporothrix hazakensis</name>
    <dbReference type="NCBI Taxonomy" id="644383"/>
    <lineage>
        <taxon>Bacteria</taxon>
        <taxon>Bacillati</taxon>
        <taxon>Chloroflexota</taxon>
        <taxon>Ktedonobacteria</taxon>
        <taxon>Ktedonobacterales</taxon>
        <taxon>Thermosporotrichaceae</taxon>
        <taxon>Thermosporothrix</taxon>
    </lineage>
</organism>
<dbReference type="Proteomes" id="UP000248806">
    <property type="component" value="Unassembled WGS sequence"/>
</dbReference>
<dbReference type="Pfam" id="PF07729">
    <property type="entry name" value="FCD"/>
    <property type="match status" value="1"/>
</dbReference>
<keyword evidence="2 5" id="KW-0238">DNA-binding</keyword>
<name>A0A326U5K3_THEHA</name>
<reference evidence="5 6" key="1">
    <citation type="submission" date="2018-06" db="EMBL/GenBank/DDBJ databases">
        <title>Genomic Encyclopedia of Archaeal and Bacterial Type Strains, Phase II (KMG-II): from individual species to whole genera.</title>
        <authorList>
            <person name="Goeker M."/>
        </authorList>
    </citation>
    <scope>NUCLEOTIDE SEQUENCE [LARGE SCALE GENOMIC DNA]</scope>
    <source>
        <strain evidence="5 6">ATCC BAA-1881</strain>
    </source>
</reference>
<dbReference type="Gene3D" id="1.20.120.530">
    <property type="entry name" value="GntR ligand-binding domain-like"/>
    <property type="match status" value="1"/>
</dbReference>